<dbReference type="GO" id="GO:0005886">
    <property type="term" value="C:plasma membrane"/>
    <property type="evidence" value="ECO:0007669"/>
    <property type="project" value="UniProtKB-SubCell"/>
</dbReference>
<comment type="caution">
    <text evidence="9">Lacks conserved residue(s) required for the propagation of feature annotation.</text>
</comment>
<accession>A0AAP2CLS7</accession>
<dbReference type="Pfam" id="PF03186">
    <property type="entry name" value="CobD_Cbib"/>
    <property type="match status" value="1"/>
</dbReference>
<dbReference type="GO" id="GO:0015420">
    <property type="term" value="F:ABC-type vitamin B12 transporter activity"/>
    <property type="evidence" value="ECO:0007669"/>
    <property type="project" value="UniProtKB-UniRule"/>
</dbReference>
<feature type="transmembrane region" description="Helical" evidence="9">
    <location>
        <begin position="157"/>
        <end position="178"/>
    </location>
</feature>
<name>A0AAP2CLS7_9RHOB</name>
<evidence type="ECO:0000256" key="4">
    <source>
        <dbReference type="ARBA" id="ARBA00022475"/>
    </source>
</evidence>
<dbReference type="HAMAP" id="MF_00024">
    <property type="entry name" value="CobD_CbiB"/>
    <property type="match status" value="1"/>
</dbReference>
<comment type="pathway">
    <text evidence="2 9">Cofactor biosynthesis; adenosylcobalamin biosynthesis.</text>
</comment>
<evidence type="ECO:0000256" key="8">
    <source>
        <dbReference type="ARBA" id="ARBA00023136"/>
    </source>
</evidence>
<keyword evidence="8 9" id="KW-0472">Membrane</keyword>
<protein>
    <recommendedName>
        <fullName evidence="9">Cobalamin biosynthesis protein CobD</fullName>
    </recommendedName>
</protein>
<comment type="subcellular location">
    <subcellularLocation>
        <location evidence="1 9">Cell membrane</location>
        <topology evidence="1 9">Multi-pass membrane protein</topology>
    </subcellularLocation>
</comment>
<evidence type="ECO:0000256" key="1">
    <source>
        <dbReference type="ARBA" id="ARBA00004651"/>
    </source>
</evidence>
<dbReference type="PANTHER" id="PTHR34308">
    <property type="entry name" value="COBALAMIN BIOSYNTHESIS PROTEIN CBIB"/>
    <property type="match status" value="1"/>
</dbReference>
<evidence type="ECO:0000313" key="10">
    <source>
        <dbReference type="EMBL" id="MBT0955860.1"/>
    </source>
</evidence>
<dbReference type="RefSeq" id="WP_327792079.1">
    <property type="nucleotide sequence ID" value="NZ_JADQAZ010000001.1"/>
</dbReference>
<keyword evidence="4 9" id="KW-1003">Cell membrane</keyword>
<organism evidence="10 11">
    <name type="scientific">Harenicola maris</name>
    <dbReference type="NCBI Taxonomy" id="2841044"/>
    <lineage>
        <taxon>Bacteria</taxon>
        <taxon>Pseudomonadati</taxon>
        <taxon>Pseudomonadota</taxon>
        <taxon>Alphaproteobacteria</taxon>
        <taxon>Rhodobacterales</taxon>
        <taxon>Paracoccaceae</taxon>
        <taxon>Harenicola</taxon>
    </lineage>
</organism>
<dbReference type="EMBL" id="JADQAZ010000001">
    <property type="protein sequence ID" value="MBT0955860.1"/>
    <property type="molecule type" value="Genomic_DNA"/>
</dbReference>
<dbReference type="NCBIfam" id="TIGR00380">
    <property type="entry name" value="cobal_cbiB"/>
    <property type="match status" value="1"/>
</dbReference>
<dbReference type="GO" id="GO:0009236">
    <property type="term" value="P:cobalamin biosynthetic process"/>
    <property type="evidence" value="ECO:0007669"/>
    <property type="project" value="UniProtKB-UniRule"/>
</dbReference>
<keyword evidence="11" id="KW-1185">Reference proteome</keyword>
<evidence type="ECO:0000313" key="11">
    <source>
        <dbReference type="Proteomes" id="UP001315686"/>
    </source>
</evidence>
<dbReference type="Proteomes" id="UP001315686">
    <property type="component" value="Unassembled WGS sequence"/>
</dbReference>
<dbReference type="InterPro" id="IPR004485">
    <property type="entry name" value="Cobalamin_biosynth_CobD/CbiB"/>
</dbReference>
<evidence type="ECO:0000256" key="5">
    <source>
        <dbReference type="ARBA" id="ARBA00022573"/>
    </source>
</evidence>
<evidence type="ECO:0000256" key="6">
    <source>
        <dbReference type="ARBA" id="ARBA00022692"/>
    </source>
</evidence>
<comment type="caution">
    <text evidence="10">The sequence shown here is derived from an EMBL/GenBank/DDBJ whole genome shotgun (WGS) entry which is preliminary data.</text>
</comment>
<comment type="function">
    <text evidence="9">Converts cobyric acid to cobinamide by the addition of aminopropanol on the F carboxylic group.</text>
</comment>
<comment type="similarity">
    <text evidence="3 9">Belongs to the CobD/CbiB family.</text>
</comment>
<sequence>MSFAGMMFVALLLDALIGWPEAIYQRIGHPVTWLGALISRLERSLNTGEASRRKTAGCFAMALTLLAAAVPAIAIQTLLPNTMIATLIGGVLAWPLIAARSMLDHVRAIETPLKSGDIPAARKAVSMIVGRETAHMDGPAITRASIESLAENTSDGIIAPLFWGVIAGLPGIAIYKAVNTLDSMVGYRTPRYEAFGWASAKLDDVVNFLPARLTGWIFTSVSKRPVMAAKAMFRDANRHRSPNAGWPEAAMAGGLNIRLSGPRIYDGALTQDSYVHAQGKDAEPKDISRALRLYLRAMILCAGLLTVIALL</sequence>
<dbReference type="PANTHER" id="PTHR34308:SF1">
    <property type="entry name" value="COBALAMIN BIOSYNTHESIS PROTEIN CBIB"/>
    <property type="match status" value="1"/>
</dbReference>
<proteinExistence type="inferred from homology"/>
<feature type="transmembrane region" description="Helical" evidence="9">
    <location>
        <begin position="54"/>
        <end position="75"/>
    </location>
</feature>
<dbReference type="GO" id="GO:0048472">
    <property type="term" value="F:threonine-phosphate decarboxylase activity"/>
    <property type="evidence" value="ECO:0007669"/>
    <property type="project" value="InterPro"/>
</dbReference>
<keyword evidence="5 9" id="KW-0169">Cobalamin biosynthesis</keyword>
<evidence type="ECO:0000256" key="3">
    <source>
        <dbReference type="ARBA" id="ARBA00006263"/>
    </source>
</evidence>
<evidence type="ECO:0000256" key="9">
    <source>
        <dbReference type="HAMAP-Rule" id="MF_00024"/>
    </source>
</evidence>
<dbReference type="AlphaFoldDB" id="A0AAP2CLS7"/>
<evidence type="ECO:0000256" key="2">
    <source>
        <dbReference type="ARBA" id="ARBA00004953"/>
    </source>
</evidence>
<evidence type="ECO:0000256" key="7">
    <source>
        <dbReference type="ARBA" id="ARBA00022989"/>
    </source>
</evidence>
<keyword evidence="6 9" id="KW-0812">Transmembrane</keyword>
<gene>
    <name evidence="9 10" type="primary">cobD</name>
    <name evidence="10" type="ORF">IV417_00555</name>
</gene>
<reference evidence="10 11" key="1">
    <citation type="journal article" date="2021" name="Arch. Microbiol.">
        <title>Harenicola maris gen. nov., sp. nov. isolated from the Sea of Japan shallow sediments.</title>
        <authorList>
            <person name="Romanenko L.A."/>
            <person name="Kurilenko V.V."/>
            <person name="Chernysheva N.Y."/>
            <person name="Tekutyeva L.A."/>
            <person name="Velansky P.V."/>
            <person name="Svetashev V.I."/>
            <person name="Isaeva M.P."/>
        </authorList>
    </citation>
    <scope>NUCLEOTIDE SEQUENCE [LARGE SCALE GENOMIC DNA]</scope>
    <source>
        <strain evidence="10 11">KMM 3653</strain>
    </source>
</reference>
<feature type="transmembrane region" description="Helical" evidence="9">
    <location>
        <begin position="293"/>
        <end position="310"/>
    </location>
</feature>
<keyword evidence="7 9" id="KW-1133">Transmembrane helix</keyword>